<dbReference type="InterPro" id="IPR018289">
    <property type="entry name" value="MULE_transposase_dom"/>
</dbReference>
<dbReference type="SMART" id="SM00575">
    <property type="entry name" value="ZnF_PMZ"/>
    <property type="match status" value="1"/>
</dbReference>
<evidence type="ECO:0000256" key="3">
    <source>
        <dbReference type="ARBA" id="ARBA00022833"/>
    </source>
</evidence>
<keyword evidence="3" id="KW-0862">Zinc</keyword>
<evidence type="ECO:0000259" key="6">
    <source>
        <dbReference type="PROSITE" id="PS50966"/>
    </source>
</evidence>
<feature type="region of interest" description="Disordered" evidence="5">
    <location>
        <begin position="381"/>
        <end position="403"/>
    </location>
</feature>
<dbReference type="SMART" id="SM00343">
    <property type="entry name" value="ZnF_C2HC"/>
    <property type="match status" value="2"/>
</dbReference>
<dbReference type="InterPro" id="IPR001878">
    <property type="entry name" value="Znf_CCHC"/>
</dbReference>
<evidence type="ECO:0000313" key="7">
    <source>
        <dbReference type="EMBL" id="KAL3623413.1"/>
    </source>
</evidence>
<protein>
    <recommendedName>
        <fullName evidence="6">SWIM-type domain-containing protein</fullName>
    </recommendedName>
</protein>
<dbReference type="InterPro" id="IPR007527">
    <property type="entry name" value="Znf_SWIM"/>
</dbReference>
<dbReference type="Proteomes" id="UP001632038">
    <property type="component" value="Unassembled WGS sequence"/>
</dbReference>
<keyword evidence="2 4" id="KW-0863">Zinc-finger</keyword>
<accession>A0ABD3C0V8</accession>
<dbReference type="GO" id="GO:0008270">
    <property type="term" value="F:zinc ion binding"/>
    <property type="evidence" value="ECO:0007669"/>
    <property type="project" value="UniProtKB-KW"/>
</dbReference>
<evidence type="ECO:0000256" key="2">
    <source>
        <dbReference type="ARBA" id="ARBA00022771"/>
    </source>
</evidence>
<evidence type="ECO:0000313" key="8">
    <source>
        <dbReference type="Proteomes" id="UP001632038"/>
    </source>
</evidence>
<proteinExistence type="predicted"/>
<name>A0ABD3C0V8_9LAMI</name>
<keyword evidence="1" id="KW-0479">Metal-binding</keyword>
<feature type="domain" description="SWIM-type" evidence="6">
    <location>
        <begin position="303"/>
        <end position="335"/>
    </location>
</feature>
<dbReference type="PANTHER" id="PTHR31973">
    <property type="entry name" value="POLYPROTEIN, PUTATIVE-RELATED"/>
    <property type="match status" value="1"/>
</dbReference>
<dbReference type="InterPro" id="IPR006564">
    <property type="entry name" value="Znf_PMZ"/>
</dbReference>
<evidence type="ECO:0000256" key="4">
    <source>
        <dbReference type="PROSITE-ProRule" id="PRU00325"/>
    </source>
</evidence>
<dbReference type="Pfam" id="PF10551">
    <property type="entry name" value="MULE"/>
    <property type="match status" value="1"/>
</dbReference>
<comment type="caution">
    <text evidence="7">The sequence shown here is derived from an EMBL/GenBank/DDBJ whole genome shotgun (WGS) entry which is preliminary data.</text>
</comment>
<dbReference type="PANTHER" id="PTHR31973:SF195">
    <property type="entry name" value="MUDR FAMILY TRANSPOSASE"/>
    <property type="match status" value="1"/>
</dbReference>
<reference evidence="8" key="1">
    <citation type="journal article" date="2024" name="IScience">
        <title>Strigolactones Initiate the Formation of Haustorium-like Structures in Castilleja.</title>
        <authorList>
            <person name="Buerger M."/>
            <person name="Peterson D."/>
            <person name="Chory J."/>
        </authorList>
    </citation>
    <scope>NUCLEOTIDE SEQUENCE [LARGE SCALE GENOMIC DNA]</scope>
</reference>
<dbReference type="EMBL" id="JAVIJP010000054">
    <property type="protein sequence ID" value="KAL3623413.1"/>
    <property type="molecule type" value="Genomic_DNA"/>
</dbReference>
<gene>
    <name evidence="7" type="ORF">CASFOL_032229</name>
</gene>
<dbReference type="Gene3D" id="4.10.60.10">
    <property type="entry name" value="Zinc finger, CCHC-type"/>
    <property type="match status" value="1"/>
</dbReference>
<keyword evidence="8" id="KW-1185">Reference proteome</keyword>
<organism evidence="7 8">
    <name type="scientific">Castilleja foliolosa</name>
    <dbReference type="NCBI Taxonomy" id="1961234"/>
    <lineage>
        <taxon>Eukaryota</taxon>
        <taxon>Viridiplantae</taxon>
        <taxon>Streptophyta</taxon>
        <taxon>Embryophyta</taxon>
        <taxon>Tracheophyta</taxon>
        <taxon>Spermatophyta</taxon>
        <taxon>Magnoliopsida</taxon>
        <taxon>eudicotyledons</taxon>
        <taxon>Gunneridae</taxon>
        <taxon>Pentapetalae</taxon>
        <taxon>asterids</taxon>
        <taxon>lamiids</taxon>
        <taxon>Lamiales</taxon>
        <taxon>Orobanchaceae</taxon>
        <taxon>Pedicularideae</taxon>
        <taxon>Castillejinae</taxon>
        <taxon>Castilleja</taxon>
    </lineage>
</organism>
<evidence type="ECO:0000256" key="1">
    <source>
        <dbReference type="ARBA" id="ARBA00022723"/>
    </source>
</evidence>
<dbReference type="Pfam" id="PF04434">
    <property type="entry name" value="SWIM"/>
    <property type="match status" value="1"/>
</dbReference>
<dbReference type="AlphaFoldDB" id="A0ABD3C0V8"/>
<dbReference type="PROSITE" id="PS50966">
    <property type="entry name" value="ZF_SWIM"/>
    <property type="match status" value="1"/>
</dbReference>
<evidence type="ECO:0000256" key="5">
    <source>
        <dbReference type="SAM" id="MobiDB-lite"/>
    </source>
</evidence>
<sequence>MYGTEKSSFAILPSYLHMLRRTTPGSFTAVDIDRVTSQFKNIFFALGPAIQGFRQHARPVIVVDGTFLTGKYKGILFVAVTHDGNNQVFPLAAGIGHIENEETWTWFLSQLERAYGSPNPLLIVSDGAKSISNAIKTVFPRAKHGLCVVHMMRNMKVYGREAVNLFNKAAFAFDGNVCSTLTKKLQKIHPGAYENIMKIGMKKWARSACDVRRYHYMTSNAAETFNARIIWARTLPVTSVLEILRSISEKWFYKRNKVAMERDHELTKVAEKLLGEAIEKGAKLRAEPIGSNKFNVKDGFDNHLVDMSLKECSCGEFHIMAFPCGHAAVAARKMGTSLNAYVDDYYRMFTLREMWGGVVLPLPNPSTWDVPEAVSLIKCIPPDNPKQAGRPRTSRRTAGLEGASSSRCKKQVCKRCGSTEHNRARCKVYMDLLDAEQAEPDEPDHLTDSSVKVRKCAHRKCSICKSIDHLKNKCPYKPPPESQLFDCE</sequence>